<evidence type="ECO:0000256" key="1">
    <source>
        <dbReference type="SAM" id="Phobius"/>
    </source>
</evidence>
<evidence type="ECO:0000259" key="4">
    <source>
        <dbReference type="PROSITE" id="PS50887"/>
    </source>
</evidence>
<keyword evidence="6" id="KW-1185">Reference proteome</keyword>
<dbReference type="GO" id="GO:0016020">
    <property type="term" value="C:membrane"/>
    <property type="evidence" value="ECO:0007669"/>
    <property type="project" value="InterPro"/>
</dbReference>
<protein>
    <submittedName>
        <fullName evidence="5">Diguanylate cyclase (GGDEF) domain-containing protein</fullName>
    </submittedName>
</protein>
<dbReference type="CDD" id="cd01948">
    <property type="entry name" value="EAL"/>
    <property type="match status" value="1"/>
</dbReference>
<dbReference type="Pfam" id="PF00990">
    <property type="entry name" value="GGDEF"/>
    <property type="match status" value="1"/>
</dbReference>
<keyword evidence="1" id="KW-0472">Membrane</keyword>
<feature type="domain" description="EAL" evidence="2">
    <location>
        <begin position="433"/>
        <end position="681"/>
    </location>
</feature>
<feature type="transmembrane region" description="Helical" evidence="1">
    <location>
        <begin position="19"/>
        <end position="36"/>
    </location>
</feature>
<dbReference type="SMART" id="SM00052">
    <property type="entry name" value="EAL"/>
    <property type="match status" value="1"/>
</dbReference>
<sequence length="688" mass="74926">MTNCIAIAGRFFGSLEKRLIGAMALIVALTLLLQFVSQREAFGLQRESDALVRASALAENADQFAEAVGKLRTATNRGLVASNISTTSDALTDAAIAIGDRLAKLRDSGTVLSDLQTASQLFADLDQHVSAILKVQTANGGKAGLIAKVEAKNAAMETLATQVVEKAHAHRQAAQARLVTSIERWQFLVLGTGGVTILVVLIVLFDLMRNILPAVRRMHRALQRLADGDLDIEIGEFRLKELQALSGPLETFRRNAKAVKNLAFTDAATGMPNRRAFQEATEKLLNGSKEGRFAFMLIDIDRFKHINDDYGHATGDELVRIIGARMKDFLGERSVVARVGGDEFAVSLPLTRQASAIAMGSALVEAMREPFSLGEFSVASTVSLGVVEVQLPTGSDVDAILRNADLALYASKKNGRNCATAFAAHMAEERSIDRALEKDLEAAFDAGQLRMVYQPIHSIDEDCREVEALVRWKHPELGEVPPSTFIPAAERSGLMVRLGEWIIRRALQDFAQWPDIQMSLNLSPLQLQHDGFSTFLLDCCRQNGIAPQRLFLEVTESLSIERNTRALLTLNLLRNLGFRIALDDFGTGYSSLSMVKSFKFDRMKLDRSLVMDLGQDPASLAVLEAAVTMARHVGAEVVAEGISEDHLVGPTRSAGCTHLQGYFYSRPIEAGHVSGYIAKVQGKSAKAA</sequence>
<organism evidence="5 6">
    <name type="scientific">Novosphingobium mathurense</name>
    <dbReference type="NCBI Taxonomy" id="428990"/>
    <lineage>
        <taxon>Bacteria</taxon>
        <taxon>Pseudomonadati</taxon>
        <taxon>Pseudomonadota</taxon>
        <taxon>Alphaproteobacteria</taxon>
        <taxon>Sphingomonadales</taxon>
        <taxon>Sphingomonadaceae</taxon>
        <taxon>Novosphingobium</taxon>
    </lineage>
</organism>
<evidence type="ECO:0000259" key="2">
    <source>
        <dbReference type="PROSITE" id="PS50883"/>
    </source>
</evidence>
<dbReference type="STRING" id="428990.SAMN06295987_103262"/>
<dbReference type="PANTHER" id="PTHR44757">
    <property type="entry name" value="DIGUANYLATE CYCLASE DGCP"/>
    <property type="match status" value="1"/>
</dbReference>
<dbReference type="InterPro" id="IPR000160">
    <property type="entry name" value="GGDEF_dom"/>
</dbReference>
<dbReference type="InterPro" id="IPR001633">
    <property type="entry name" value="EAL_dom"/>
</dbReference>
<evidence type="ECO:0000313" key="6">
    <source>
        <dbReference type="Proteomes" id="UP000190989"/>
    </source>
</evidence>
<dbReference type="AlphaFoldDB" id="A0A1U6HX54"/>
<dbReference type="Gene3D" id="6.10.340.10">
    <property type="match status" value="1"/>
</dbReference>
<dbReference type="InterPro" id="IPR043128">
    <property type="entry name" value="Rev_trsase/Diguanyl_cyclase"/>
</dbReference>
<dbReference type="GO" id="GO:0007165">
    <property type="term" value="P:signal transduction"/>
    <property type="evidence" value="ECO:0007669"/>
    <property type="project" value="InterPro"/>
</dbReference>
<dbReference type="InterPro" id="IPR029787">
    <property type="entry name" value="Nucleotide_cyclase"/>
</dbReference>
<evidence type="ECO:0000259" key="3">
    <source>
        <dbReference type="PROSITE" id="PS50885"/>
    </source>
</evidence>
<keyword evidence="1" id="KW-0812">Transmembrane</keyword>
<feature type="transmembrane region" description="Helical" evidence="1">
    <location>
        <begin position="187"/>
        <end position="208"/>
    </location>
</feature>
<dbReference type="CDD" id="cd01949">
    <property type="entry name" value="GGDEF"/>
    <property type="match status" value="1"/>
</dbReference>
<dbReference type="Gene3D" id="3.20.20.450">
    <property type="entry name" value="EAL domain"/>
    <property type="match status" value="1"/>
</dbReference>
<feature type="domain" description="GGDEF" evidence="4">
    <location>
        <begin position="291"/>
        <end position="424"/>
    </location>
</feature>
<dbReference type="SUPFAM" id="SSF141868">
    <property type="entry name" value="EAL domain-like"/>
    <property type="match status" value="1"/>
</dbReference>
<dbReference type="InterPro" id="IPR003660">
    <property type="entry name" value="HAMP_dom"/>
</dbReference>
<dbReference type="Gene3D" id="3.30.70.270">
    <property type="match status" value="1"/>
</dbReference>
<keyword evidence="1" id="KW-1133">Transmembrane helix</keyword>
<dbReference type="SUPFAM" id="SSF55073">
    <property type="entry name" value="Nucleotide cyclase"/>
    <property type="match status" value="1"/>
</dbReference>
<dbReference type="PANTHER" id="PTHR44757:SF2">
    <property type="entry name" value="BIOFILM ARCHITECTURE MAINTENANCE PROTEIN MBAA"/>
    <property type="match status" value="1"/>
</dbReference>
<dbReference type="InterPro" id="IPR035919">
    <property type="entry name" value="EAL_sf"/>
</dbReference>
<dbReference type="Proteomes" id="UP000190989">
    <property type="component" value="Unassembled WGS sequence"/>
</dbReference>
<gene>
    <name evidence="5" type="ORF">SAMN06295987_103262</name>
</gene>
<dbReference type="EMBL" id="FVZE01000003">
    <property type="protein sequence ID" value="SLK00296.1"/>
    <property type="molecule type" value="Genomic_DNA"/>
</dbReference>
<dbReference type="PROSITE" id="PS50885">
    <property type="entry name" value="HAMP"/>
    <property type="match status" value="1"/>
</dbReference>
<name>A0A1U6HX54_9SPHN</name>
<dbReference type="SMART" id="SM00267">
    <property type="entry name" value="GGDEF"/>
    <property type="match status" value="1"/>
</dbReference>
<accession>A0A1U6HX54</accession>
<dbReference type="RefSeq" id="WP_079730562.1">
    <property type="nucleotide sequence ID" value="NZ_FVZE01000003.1"/>
</dbReference>
<dbReference type="PROSITE" id="PS50887">
    <property type="entry name" value="GGDEF"/>
    <property type="match status" value="1"/>
</dbReference>
<dbReference type="InterPro" id="IPR052155">
    <property type="entry name" value="Biofilm_reg_signaling"/>
</dbReference>
<feature type="domain" description="HAMP" evidence="3">
    <location>
        <begin position="209"/>
        <end position="261"/>
    </location>
</feature>
<dbReference type="NCBIfam" id="TIGR00254">
    <property type="entry name" value="GGDEF"/>
    <property type="match status" value="1"/>
</dbReference>
<evidence type="ECO:0000313" key="5">
    <source>
        <dbReference type="EMBL" id="SLK00296.1"/>
    </source>
</evidence>
<dbReference type="Pfam" id="PF00563">
    <property type="entry name" value="EAL"/>
    <property type="match status" value="1"/>
</dbReference>
<reference evidence="6" key="1">
    <citation type="submission" date="2017-02" db="EMBL/GenBank/DDBJ databases">
        <authorList>
            <person name="Varghese N."/>
            <person name="Submissions S."/>
        </authorList>
    </citation>
    <scope>NUCLEOTIDE SEQUENCE [LARGE SCALE GENOMIC DNA]</scope>
    <source>
        <strain evidence="6">SM117</strain>
    </source>
</reference>
<dbReference type="PROSITE" id="PS50883">
    <property type="entry name" value="EAL"/>
    <property type="match status" value="1"/>
</dbReference>
<proteinExistence type="predicted"/>